<feature type="domain" description="Non-haem dioxygenase N-terminal" evidence="4">
    <location>
        <begin position="4"/>
        <end position="121"/>
    </location>
</feature>
<dbReference type="InterPro" id="IPR044861">
    <property type="entry name" value="IPNS-like_FE2OG_OXY"/>
</dbReference>
<evidence type="ECO:0000259" key="3">
    <source>
        <dbReference type="Pfam" id="PF03171"/>
    </source>
</evidence>
<keyword evidence="7" id="KW-1185">Reference proteome</keyword>
<dbReference type="EMBL" id="JAAGWH010000019">
    <property type="protein sequence ID" value="NEK94325.1"/>
    <property type="molecule type" value="Genomic_DNA"/>
</dbReference>
<evidence type="ECO:0000313" key="6">
    <source>
        <dbReference type="EMBL" id="NEN51213.1"/>
    </source>
</evidence>
<reference evidence="6 8" key="2">
    <citation type="submission" date="2020-02" db="EMBL/GenBank/DDBJ databases">
        <title>The WGS of Modestobacter muralis DSM 100205.</title>
        <authorList>
            <person name="Jiang Z."/>
        </authorList>
    </citation>
    <scope>NUCLEOTIDE SEQUENCE [LARGE SCALE GENOMIC DNA]</scope>
    <source>
        <strain evidence="6 8">DSM 100205</strain>
    </source>
</reference>
<comment type="pathway">
    <text evidence="1">Antibiotic biosynthesis.</text>
</comment>
<evidence type="ECO:0000259" key="4">
    <source>
        <dbReference type="Pfam" id="PF14226"/>
    </source>
</evidence>
<proteinExistence type="predicted"/>
<dbReference type="Proteomes" id="UP000468828">
    <property type="component" value="Unassembled WGS sequence"/>
</dbReference>
<dbReference type="Gene3D" id="2.60.120.330">
    <property type="entry name" value="B-lactam Antibiotic, Isopenicillin N Synthase, Chain"/>
    <property type="match status" value="1"/>
</dbReference>
<dbReference type="RefSeq" id="WP_163610899.1">
    <property type="nucleotide sequence ID" value="NZ_JAAGWB010000021.1"/>
</dbReference>
<dbReference type="InterPro" id="IPR050231">
    <property type="entry name" value="Iron_ascorbate_oxido_reductase"/>
</dbReference>
<sequence length="313" mass="32984">MTAVPLVDLTPWYSGDPEGRRQVATDVDRALCEVGVLLVTGHPLSPPLTHCLREEARLFFAESPAAKAELATFPGGRGWLPPGGGAAADLVESFGFGAEEPPAAVLGTPEEEWFAPNVWPAGTPCLRASATAFTRCCAAVAGELLQVLALALDLDADFFASRCAAGAWHADLTWYPARRTVGSVAPGQMRVAAHTEPGTLTLADREPGLGCSQVQTLDGAWVDVPWEPGALTVTAGDLLARWTGDRWRSAPHRVLPPPVEAPAEELLSLAFCAEPDPGVVVERLPTAAAGPTRYDPVTAGQYRRERAGSLPVG</sequence>
<gene>
    <name evidence="6" type="ORF">G3R41_09740</name>
    <name evidence="5" type="ORF">GCU67_09085</name>
</gene>
<evidence type="ECO:0000313" key="5">
    <source>
        <dbReference type="EMBL" id="NEK94325.1"/>
    </source>
</evidence>
<feature type="domain" description="Isopenicillin N synthase-like Fe(2+) 2OG dioxygenase" evidence="3">
    <location>
        <begin position="188"/>
        <end position="257"/>
    </location>
</feature>
<protein>
    <submittedName>
        <fullName evidence="5">Isopenicillin N synthase family oxygenase</fullName>
    </submittedName>
</protein>
<evidence type="ECO:0000256" key="1">
    <source>
        <dbReference type="ARBA" id="ARBA00004792"/>
    </source>
</evidence>
<evidence type="ECO:0000256" key="2">
    <source>
        <dbReference type="ARBA" id="ARBA00023194"/>
    </source>
</evidence>
<evidence type="ECO:0000313" key="7">
    <source>
        <dbReference type="Proteomes" id="UP000468828"/>
    </source>
</evidence>
<name>A0A6P0ETQ1_9ACTN</name>
<dbReference type="Pfam" id="PF14226">
    <property type="entry name" value="DIOX_N"/>
    <property type="match status" value="1"/>
</dbReference>
<dbReference type="InterPro" id="IPR027443">
    <property type="entry name" value="IPNS-like_sf"/>
</dbReference>
<organism evidence="5 7">
    <name type="scientific">Modestobacter muralis</name>
    <dbReference type="NCBI Taxonomy" id="1608614"/>
    <lineage>
        <taxon>Bacteria</taxon>
        <taxon>Bacillati</taxon>
        <taxon>Actinomycetota</taxon>
        <taxon>Actinomycetes</taxon>
        <taxon>Geodermatophilales</taxon>
        <taxon>Geodermatophilaceae</taxon>
        <taxon>Modestobacter</taxon>
    </lineage>
</organism>
<evidence type="ECO:0000313" key="8">
    <source>
        <dbReference type="Proteomes" id="UP000471152"/>
    </source>
</evidence>
<comment type="caution">
    <text evidence="5">The sequence shown here is derived from an EMBL/GenBank/DDBJ whole genome shotgun (WGS) entry which is preliminary data.</text>
</comment>
<dbReference type="AlphaFoldDB" id="A0A6P0ETQ1"/>
<keyword evidence="2" id="KW-0045">Antibiotic biosynthesis</keyword>
<dbReference type="InterPro" id="IPR026992">
    <property type="entry name" value="DIOX_N"/>
</dbReference>
<dbReference type="EMBL" id="JAAGWB010000021">
    <property type="protein sequence ID" value="NEN51213.1"/>
    <property type="molecule type" value="Genomic_DNA"/>
</dbReference>
<dbReference type="PANTHER" id="PTHR47990">
    <property type="entry name" value="2-OXOGLUTARATE (2OG) AND FE(II)-DEPENDENT OXYGENASE SUPERFAMILY PROTEIN-RELATED"/>
    <property type="match status" value="1"/>
</dbReference>
<dbReference type="Pfam" id="PF03171">
    <property type="entry name" value="2OG-FeII_Oxy"/>
    <property type="match status" value="1"/>
</dbReference>
<dbReference type="SUPFAM" id="SSF51197">
    <property type="entry name" value="Clavaminate synthase-like"/>
    <property type="match status" value="1"/>
</dbReference>
<accession>A0A6P0ETQ1</accession>
<dbReference type="Proteomes" id="UP000471152">
    <property type="component" value="Unassembled WGS sequence"/>
</dbReference>
<reference evidence="5 7" key="1">
    <citation type="submission" date="2020-01" db="EMBL/GenBank/DDBJ databases">
        <title>the WGS Modestobacter muralis CPCC 204518.</title>
        <authorList>
            <person name="Jiang Z."/>
        </authorList>
    </citation>
    <scope>NUCLEOTIDE SEQUENCE [LARGE SCALE GENOMIC DNA]</scope>
    <source>
        <strain evidence="5 7">DSM 100205</strain>
    </source>
</reference>
<dbReference type="GO" id="GO:0017000">
    <property type="term" value="P:antibiotic biosynthetic process"/>
    <property type="evidence" value="ECO:0007669"/>
    <property type="project" value="UniProtKB-KW"/>
</dbReference>